<evidence type="ECO:0000256" key="2">
    <source>
        <dbReference type="SAM" id="MobiDB-lite"/>
    </source>
</evidence>
<dbReference type="GO" id="GO:0003676">
    <property type="term" value="F:nucleic acid binding"/>
    <property type="evidence" value="ECO:0007669"/>
    <property type="project" value="InterPro"/>
</dbReference>
<dbReference type="SMART" id="SM00343">
    <property type="entry name" value="ZnF_C2HC"/>
    <property type="match status" value="2"/>
</dbReference>
<gene>
    <name evidence="3" type="ORF">OFUS_LOCUS24202</name>
</gene>
<feature type="compositionally biased region" description="Polar residues" evidence="2">
    <location>
        <begin position="409"/>
        <end position="418"/>
    </location>
</feature>
<dbReference type="PROSITE" id="PS50158">
    <property type="entry name" value="ZF_CCHC"/>
    <property type="match status" value="2"/>
</dbReference>
<dbReference type="SUPFAM" id="SSF57756">
    <property type="entry name" value="Retrovirus zinc finger-like domains"/>
    <property type="match status" value="1"/>
</dbReference>
<dbReference type="SUPFAM" id="SSF52266">
    <property type="entry name" value="SGNH hydrolase"/>
    <property type="match status" value="1"/>
</dbReference>
<sequence>MANVASVSQLVGYDSDVSEHSSPSQMGSTLESPNSQGPSLNDSTPTNDSNDTLNDQNSTRTQETSPKTIRKTRLMNRITAVTSPKTPKTLQSQTRIKTRGRPRKTKSSVKIPTDDNKLERLVNTISNLTDKIDDLSNTTVDLKDSMEIMKINLNAMQTTNADLVSQLAAKTSQCKDLNDECIHLRKHLTSLKSQNSNESDKTLVIGSSIIRDFDENKLNNTEVKCISGGKIKDVHEHLSKLNKPGPKPYKRIILQVASNDASQKDAKPEPIVNEYKLMVTGAKTICDEVHVSSIIPRTDKKSAQDVLAAVNAELDSLCDADEKLNFINNDKTFRLQDGSINDGYLDNRGLHLTYAGSNKLAQNMQLDRKFEDITRPRPNLRKQTQPNSDGWQTVNHNRNKNHPNNGTNSLPNNRSNITPNRSGNATACFKCGESSHLASACWHPQSVRCYICNQLGHKQTRCPSLNDNFSNKY</sequence>
<reference evidence="3" key="1">
    <citation type="submission" date="2022-03" db="EMBL/GenBank/DDBJ databases">
        <authorList>
            <person name="Martin C."/>
        </authorList>
    </citation>
    <scope>NUCLEOTIDE SEQUENCE</scope>
</reference>
<evidence type="ECO:0000313" key="4">
    <source>
        <dbReference type="Proteomes" id="UP000749559"/>
    </source>
</evidence>
<evidence type="ECO:0000256" key="1">
    <source>
        <dbReference type="SAM" id="Coils"/>
    </source>
</evidence>
<dbReference type="EMBL" id="CAIIXF020000011">
    <property type="protein sequence ID" value="CAH1800296.1"/>
    <property type="molecule type" value="Genomic_DNA"/>
</dbReference>
<dbReference type="InterPro" id="IPR001878">
    <property type="entry name" value="Znf_CCHC"/>
</dbReference>
<comment type="caution">
    <text evidence="3">The sequence shown here is derived from an EMBL/GenBank/DDBJ whole genome shotgun (WGS) entry which is preliminary data.</text>
</comment>
<keyword evidence="1" id="KW-0175">Coiled coil</keyword>
<feature type="compositionally biased region" description="Basic residues" evidence="2">
    <location>
        <begin position="96"/>
        <end position="107"/>
    </location>
</feature>
<feature type="compositionally biased region" description="Polar residues" evidence="2">
    <location>
        <begin position="79"/>
        <end position="95"/>
    </location>
</feature>
<feature type="compositionally biased region" description="Polar residues" evidence="2">
    <location>
        <begin position="381"/>
        <end position="394"/>
    </location>
</feature>
<feature type="region of interest" description="Disordered" evidence="2">
    <location>
        <begin position="1"/>
        <end position="112"/>
    </location>
</feature>
<feature type="coiled-coil region" evidence="1">
    <location>
        <begin position="118"/>
        <end position="180"/>
    </location>
</feature>
<dbReference type="Pfam" id="PF00098">
    <property type="entry name" value="zf-CCHC"/>
    <property type="match status" value="1"/>
</dbReference>
<proteinExistence type="predicted"/>
<evidence type="ECO:0000313" key="3">
    <source>
        <dbReference type="EMBL" id="CAH1800296.1"/>
    </source>
</evidence>
<name>A0A8J1TAS4_OWEFU</name>
<organism evidence="3 4">
    <name type="scientific">Owenia fusiformis</name>
    <name type="common">Polychaete worm</name>
    <dbReference type="NCBI Taxonomy" id="6347"/>
    <lineage>
        <taxon>Eukaryota</taxon>
        <taxon>Metazoa</taxon>
        <taxon>Spiralia</taxon>
        <taxon>Lophotrochozoa</taxon>
        <taxon>Annelida</taxon>
        <taxon>Polychaeta</taxon>
        <taxon>Sedentaria</taxon>
        <taxon>Canalipalpata</taxon>
        <taxon>Sabellida</taxon>
        <taxon>Oweniida</taxon>
        <taxon>Oweniidae</taxon>
        <taxon>Owenia</taxon>
    </lineage>
</organism>
<dbReference type="Proteomes" id="UP000749559">
    <property type="component" value="Unassembled WGS sequence"/>
</dbReference>
<dbReference type="Gene3D" id="3.40.50.12690">
    <property type="match status" value="1"/>
</dbReference>
<dbReference type="InterPro" id="IPR036875">
    <property type="entry name" value="Znf_CCHC_sf"/>
</dbReference>
<accession>A0A8J1TAS4</accession>
<feature type="region of interest" description="Disordered" evidence="2">
    <location>
        <begin position="374"/>
        <end position="418"/>
    </location>
</feature>
<keyword evidence="4" id="KW-1185">Reference proteome</keyword>
<protein>
    <submittedName>
        <fullName evidence="3">Uncharacterized protein</fullName>
    </submittedName>
</protein>
<dbReference type="Gene3D" id="4.10.60.10">
    <property type="entry name" value="Zinc finger, CCHC-type"/>
    <property type="match status" value="1"/>
</dbReference>
<feature type="compositionally biased region" description="Polar residues" evidence="2">
    <location>
        <begin position="20"/>
        <end position="67"/>
    </location>
</feature>
<dbReference type="OrthoDB" id="6110336at2759"/>
<dbReference type="GO" id="GO:0008270">
    <property type="term" value="F:zinc ion binding"/>
    <property type="evidence" value="ECO:0007669"/>
    <property type="project" value="InterPro"/>
</dbReference>
<dbReference type="AlphaFoldDB" id="A0A8J1TAS4"/>
<dbReference type="Gene3D" id="3.40.50.12700">
    <property type="match status" value="1"/>
</dbReference>